<keyword evidence="1 5" id="KW-0808">Transferase</keyword>
<dbReference type="AlphaFoldDB" id="A0A3M8CGD1"/>
<evidence type="ECO:0000313" key="6">
    <source>
        <dbReference type="Proteomes" id="UP000282028"/>
    </source>
</evidence>
<gene>
    <name evidence="5" type="ORF">EDM52_12195</name>
</gene>
<dbReference type="PANTHER" id="PTHR43792">
    <property type="entry name" value="GNAT FAMILY, PUTATIVE (AFU_ORTHOLOGUE AFUA_3G00765)-RELATED-RELATED"/>
    <property type="match status" value="1"/>
</dbReference>
<keyword evidence="2" id="KW-0012">Acyltransferase</keyword>
<dbReference type="InterPro" id="IPR051531">
    <property type="entry name" value="N-acetyltransferase"/>
</dbReference>
<organism evidence="5 6">
    <name type="scientific">Brevibacillus invocatus</name>
    <dbReference type="NCBI Taxonomy" id="173959"/>
    <lineage>
        <taxon>Bacteria</taxon>
        <taxon>Bacillati</taxon>
        <taxon>Bacillota</taxon>
        <taxon>Bacilli</taxon>
        <taxon>Bacillales</taxon>
        <taxon>Paenibacillaceae</taxon>
        <taxon>Brevibacillus</taxon>
    </lineage>
</organism>
<dbReference type="Pfam" id="PF13302">
    <property type="entry name" value="Acetyltransf_3"/>
    <property type="match status" value="1"/>
</dbReference>
<dbReference type="Gene3D" id="3.40.630.30">
    <property type="match status" value="1"/>
</dbReference>
<evidence type="ECO:0000256" key="3">
    <source>
        <dbReference type="ARBA" id="ARBA00038502"/>
    </source>
</evidence>
<dbReference type="OrthoDB" id="9785602at2"/>
<dbReference type="Proteomes" id="UP000282028">
    <property type="component" value="Unassembled WGS sequence"/>
</dbReference>
<comment type="caution">
    <text evidence="5">The sequence shown here is derived from an EMBL/GenBank/DDBJ whole genome shotgun (WGS) entry which is preliminary data.</text>
</comment>
<comment type="similarity">
    <text evidence="3">Belongs to the acetyltransferase family. RimJ subfamily.</text>
</comment>
<dbReference type="RefSeq" id="WP_122909246.1">
    <property type="nucleotide sequence ID" value="NZ_CBCSBE010000003.1"/>
</dbReference>
<evidence type="ECO:0000256" key="1">
    <source>
        <dbReference type="ARBA" id="ARBA00022679"/>
    </source>
</evidence>
<proteinExistence type="inferred from homology"/>
<name>A0A3M8CGD1_9BACL</name>
<evidence type="ECO:0000259" key="4">
    <source>
        <dbReference type="PROSITE" id="PS51186"/>
    </source>
</evidence>
<dbReference type="InterPro" id="IPR000182">
    <property type="entry name" value="GNAT_dom"/>
</dbReference>
<evidence type="ECO:0000313" key="5">
    <source>
        <dbReference type="EMBL" id="RNB74387.1"/>
    </source>
</evidence>
<dbReference type="InterPro" id="IPR016181">
    <property type="entry name" value="Acyl_CoA_acyltransferase"/>
</dbReference>
<keyword evidence="6" id="KW-1185">Reference proteome</keyword>
<sequence length="225" mass="25409">MVLRLETDRLWIRPFELSDAKMVQGLAGSEKVARTTLSIPHPYPEGAAEKWIQATHHAAEKGDSYAFALVKKEEDELIGCMLLDISKDHQRAELGYWLGHPYWGQGFATEAAKKVVQFGFEDLDLNRIFAIAMTKNSGSYKGMEKIGMKHEGTFPQHVRKWGSFEDVEQYGMIKSDYVKGSQSTKKSLSPCCATSFFPSFYYAYFAAAKRLLTSSQFTTFQKAAM</sequence>
<feature type="domain" description="N-acetyltransferase" evidence="4">
    <location>
        <begin position="10"/>
        <end position="177"/>
    </location>
</feature>
<reference evidence="5 6" key="1">
    <citation type="submission" date="2018-10" db="EMBL/GenBank/DDBJ databases">
        <title>Phylogenomics of Brevibacillus.</title>
        <authorList>
            <person name="Dunlap C."/>
        </authorList>
    </citation>
    <scope>NUCLEOTIDE SEQUENCE [LARGE SCALE GENOMIC DNA]</scope>
    <source>
        <strain evidence="5 6">JCM 12215</strain>
    </source>
</reference>
<dbReference type="GO" id="GO:0016747">
    <property type="term" value="F:acyltransferase activity, transferring groups other than amino-acyl groups"/>
    <property type="evidence" value="ECO:0007669"/>
    <property type="project" value="InterPro"/>
</dbReference>
<dbReference type="PANTHER" id="PTHR43792:SF8">
    <property type="entry name" value="[RIBOSOMAL PROTEIN US5]-ALANINE N-ACETYLTRANSFERASE"/>
    <property type="match status" value="1"/>
</dbReference>
<dbReference type="EMBL" id="RHHR01000015">
    <property type="protein sequence ID" value="RNB74387.1"/>
    <property type="molecule type" value="Genomic_DNA"/>
</dbReference>
<dbReference type="SUPFAM" id="SSF55729">
    <property type="entry name" value="Acyl-CoA N-acyltransferases (Nat)"/>
    <property type="match status" value="1"/>
</dbReference>
<protein>
    <submittedName>
        <fullName evidence="5">N-acetyltransferase</fullName>
    </submittedName>
</protein>
<dbReference type="PROSITE" id="PS51186">
    <property type="entry name" value="GNAT"/>
    <property type="match status" value="1"/>
</dbReference>
<evidence type="ECO:0000256" key="2">
    <source>
        <dbReference type="ARBA" id="ARBA00023315"/>
    </source>
</evidence>
<accession>A0A3M8CGD1</accession>